<evidence type="ECO:0000256" key="3">
    <source>
        <dbReference type="ARBA" id="ARBA00022448"/>
    </source>
</evidence>
<evidence type="ECO:0000256" key="2">
    <source>
        <dbReference type="ARBA" id="ARBA00007783"/>
    </source>
</evidence>
<dbReference type="Gene3D" id="3.40.1710.10">
    <property type="entry name" value="abc type-2 transporter like domain"/>
    <property type="match status" value="1"/>
</dbReference>
<keyword evidence="5 8" id="KW-0812">Transmembrane</keyword>
<feature type="transmembrane region" description="Helical" evidence="8">
    <location>
        <begin position="410"/>
        <end position="430"/>
    </location>
</feature>
<sequence>MMHALIALVRTQLQLYLKNRKALITHLLMPVLIATFFGSLFGGSGDREMARLKVAWVDEDGSALSQRIGQQLQQDGKLAVQVMTRAEAEAAVRKGERRAALLMPAGFGTQASRWWDRRQLPEVQLWYDPSEALSAQLLEGLLAQHAMRETLAQGFKSGPGAGGLATLESELEASELPPLRREQLKVLARTVNELQTPQPGEGVATAASGDAPGGASPGEVLSLPYALKTRALSAGQAGYNGYAHSFSGMGVQFVLMLGVELGVGLLMARRSGMWQRLRAAPLSRGLLLGSHFLSIWIIASVVLLVVMAAGMALFGFRVQGSLAGFLLVVLGMGAFTAGFGLALAAMGGSPEATRGLAIMASLMLVMLGGAWVPSFVFPAWLQDLTLWVPLRWAVDGLDAMTWRGQGLGTAALAAAVLFGSALLLTGLALWRFRWRE</sequence>
<dbReference type="PANTHER" id="PTHR30294:SF38">
    <property type="entry name" value="TRANSPORT PERMEASE PROTEIN"/>
    <property type="match status" value="1"/>
</dbReference>
<dbReference type="InterPro" id="IPR047817">
    <property type="entry name" value="ABC2_TM_bact-type"/>
</dbReference>
<feature type="domain" description="ABC transmembrane type-2" evidence="9">
    <location>
        <begin position="208"/>
        <end position="435"/>
    </location>
</feature>
<feature type="transmembrane region" description="Helical" evidence="8">
    <location>
        <begin position="292"/>
        <end position="316"/>
    </location>
</feature>
<proteinExistence type="inferred from homology"/>
<reference evidence="10 11" key="1">
    <citation type="submission" date="2024-05" db="EMBL/GenBank/DDBJ databases">
        <title>Roseateles sp. 2.12 16S ribosomal RNA gene Genome sequencing and assembly.</title>
        <authorList>
            <person name="Woo H."/>
        </authorList>
    </citation>
    <scope>NUCLEOTIDE SEQUENCE [LARGE SCALE GENOMIC DNA]</scope>
    <source>
        <strain evidence="10 11">2.12</strain>
    </source>
</reference>
<dbReference type="InterPro" id="IPR013525">
    <property type="entry name" value="ABC2_TM"/>
</dbReference>
<feature type="transmembrane region" description="Helical" evidence="8">
    <location>
        <begin position="249"/>
        <end position="268"/>
    </location>
</feature>
<evidence type="ECO:0000256" key="1">
    <source>
        <dbReference type="ARBA" id="ARBA00004651"/>
    </source>
</evidence>
<feature type="transmembrane region" description="Helical" evidence="8">
    <location>
        <begin position="356"/>
        <end position="381"/>
    </location>
</feature>
<name>A0ABV0GBX3_9BURK</name>
<keyword evidence="4" id="KW-1003">Cell membrane</keyword>
<evidence type="ECO:0000256" key="8">
    <source>
        <dbReference type="SAM" id="Phobius"/>
    </source>
</evidence>
<keyword evidence="11" id="KW-1185">Reference proteome</keyword>
<dbReference type="Pfam" id="PF12698">
    <property type="entry name" value="ABC2_membrane_3"/>
    <property type="match status" value="1"/>
</dbReference>
<evidence type="ECO:0000259" key="9">
    <source>
        <dbReference type="PROSITE" id="PS51012"/>
    </source>
</evidence>
<evidence type="ECO:0000256" key="5">
    <source>
        <dbReference type="ARBA" id="ARBA00022692"/>
    </source>
</evidence>
<dbReference type="RefSeq" id="WP_347608125.1">
    <property type="nucleotide sequence ID" value="NZ_JBDPZC010000002.1"/>
</dbReference>
<keyword evidence="3" id="KW-0813">Transport</keyword>
<comment type="caution">
    <text evidence="10">The sequence shown here is derived from an EMBL/GenBank/DDBJ whole genome shotgun (WGS) entry which is preliminary data.</text>
</comment>
<evidence type="ECO:0000256" key="4">
    <source>
        <dbReference type="ARBA" id="ARBA00022475"/>
    </source>
</evidence>
<feature type="transmembrane region" description="Helical" evidence="8">
    <location>
        <begin position="21"/>
        <end position="41"/>
    </location>
</feature>
<dbReference type="PROSITE" id="PS51012">
    <property type="entry name" value="ABC_TM2"/>
    <property type="match status" value="1"/>
</dbReference>
<protein>
    <submittedName>
        <fullName evidence="10">ABC transporter permease</fullName>
    </submittedName>
</protein>
<dbReference type="PANTHER" id="PTHR30294">
    <property type="entry name" value="MEMBRANE COMPONENT OF ABC TRANSPORTER YHHJ-RELATED"/>
    <property type="match status" value="1"/>
</dbReference>
<comment type="subcellular location">
    <subcellularLocation>
        <location evidence="1">Cell membrane</location>
        <topology evidence="1">Multi-pass membrane protein</topology>
    </subcellularLocation>
</comment>
<keyword evidence="7 8" id="KW-0472">Membrane</keyword>
<evidence type="ECO:0000256" key="6">
    <source>
        <dbReference type="ARBA" id="ARBA00022989"/>
    </source>
</evidence>
<organism evidence="10 11">
    <name type="scientific">Roseateles flavus</name>
    <dbReference type="NCBI Taxonomy" id="3149041"/>
    <lineage>
        <taxon>Bacteria</taxon>
        <taxon>Pseudomonadati</taxon>
        <taxon>Pseudomonadota</taxon>
        <taxon>Betaproteobacteria</taxon>
        <taxon>Burkholderiales</taxon>
        <taxon>Sphaerotilaceae</taxon>
        <taxon>Roseateles</taxon>
    </lineage>
</organism>
<dbReference type="EMBL" id="JBDPZC010000002">
    <property type="protein sequence ID" value="MEO3712555.1"/>
    <property type="molecule type" value="Genomic_DNA"/>
</dbReference>
<accession>A0ABV0GBX3</accession>
<feature type="transmembrane region" description="Helical" evidence="8">
    <location>
        <begin position="322"/>
        <end position="344"/>
    </location>
</feature>
<evidence type="ECO:0000256" key="7">
    <source>
        <dbReference type="ARBA" id="ARBA00023136"/>
    </source>
</evidence>
<evidence type="ECO:0000313" key="10">
    <source>
        <dbReference type="EMBL" id="MEO3712555.1"/>
    </source>
</evidence>
<evidence type="ECO:0000313" key="11">
    <source>
        <dbReference type="Proteomes" id="UP001462640"/>
    </source>
</evidence>
<dbReference type="Proteomes" id="UP001462640">
    <property type="component" value="Unassembled WGS sequence"/>
</dbReference>
<keyword evidence="6 8" id="KW-1133">Transmembrane helix</keyword>
<gene>
    <name evidence="10" type="ORF">ABDJ40_07215</name>
</gene>
<comment type="similarity">
    <text evidence="2">Belongs to the ABC-2 integral membrane protein family.</text>
</comment>
<dbReference type="InterPro" id="IPR051449">
    <property type="entry name" value="ABC-2_transporter_component"/>
</dbReference>